<feature type="non-terminal residue" evidence="2">
    <location>
        <position position="1"/>
    </location>
</feature>
<dbReference type="PANTHER" id="PTHR33112">
    <property type="entry name" value="DOMAIN PROTEIN, PUTATIVE-RELATED"/>
    <property type="match status" value="1"/>
</dbReference>
<proteinExistence type="predicted"/>
<feature type="domain" description="Heterokaryon incompatibility" evidence="1">
    <location>
        <begin position="27"/>
        <end position="132"/>
    </location>
</feature>
<evidence type="ECO:0000313" key="3">
    <source>
        <dbReference type="Proteomes" id="UP000799324"/>
    </source>
</evidence>
<dbReference type="OrthoDB" id="5362512at2759"/>
<dbReference type="EMBL" id="MU004628">
    <property type="protein sequence ID" value="KAF2647367.1"/>
    <property type="molecule type" value="Genomic_DNA"/>
</dbReference>
<dbReference type="PANTHER" id="PTHR33112:SF9">
    <property type="entry name" value="HETEROKARYON INCOMPATIBILITY DOMAIN-CONTAINING PROTEIN"/>
    <property type="match status" value="1"/>
</dbReference>
<dbReference type="InterPro" id="IPR010730">
    <property type="entry name" value="HET"/>
</dbReference>
<organism evidence="2 3">
    <name type="scientific">Lophiostoma macrostomum CBS 122681</name>
    <dbReference type="NCBI Taxonomy" id="1314788"/>
    <lineage>
        <taxon>Eukaryota</taxon>
        <taxon>Fungi</taxon>
        <taxon>Dikarya</taxon>
        <taxon>Ascomycota</taxon>
        <taxon>Pezizomycotina</taxon>
        <taxon>Dothideomycetes</taxon>
        <taxon>Pleosporomycetidae</taxon>
        <taxon>Pleosporales</taxon>
        <taxon>Lophiostomataceae</taxon>
        <taxon>Lophiostoma</taxon>
    </lineage>
</organism>
<dbReference type="Pfam" id="PF06985">
    <property type="entry name" value="HET"/>
    <property type="match status" value="1"/>
</dbReference>
<name>A0A6A6SK60_9PLEO</name>
<feature type="non-terminal residue" evidence="2">
    <location>
        <position position="297"/>
    </location>
</feature>
<protein>
    <submittedName>
        <fullName evidence="2">HET-domain-containing protein</fullName>
    </submittedName>
</protein>
<sequence>PRRILDLGSGDGLDIVLRENLGTFASYVCLSHSWGGQQPLKTTMRSLRDFQNKITWSSLPRLFQDAVTCTRKIGFRYLWIDSLCIIQDDPTDWMEQSACMVDIYRNGALTLAAACSTGAHDSLFRRLSRKHQLRQLDSGGYPLVRAWVLQERLLSARVLYFGDQELFWGCTECTDCECRGITNRRSPTQHLQIKAKFHPSTLHMLGATGIAEIWRTSIMPTYSQMKLTVETDFLPALSGIAKAIAHALRKKKLTAGYIAGMWECWFIEDCLWYVDNPGLAQRPHTWRAPSFSWGSIK</sequence>
<evidence type="ECO:0000313" key="2">
    <source>
        <dbReference type="EMBL" id="KAF2647367.1"/>
    </source>
</evidence>
<gene>
    <name evidence="2" type="ORF">K491DRAFT_579121</name>
</gene>
<accession>A0A6A6SK60</accession>
<dbReference type="AlphaFoldDB" id="A0A6A6SK60"/>
<dbReference type="Proteomes" id="UP000799324">
    <property type="component" value="Unassembled WGS sequence"/>
</dbReference>
<evidence type="ECO:0000259" key="1">
    <source>
        <dbReference type="Pfam" id="PF06985"/>
    </source>
</evidence>
<keyword evidence="3" id="KW-1185">Reference proteome</keyword>
<reference evidence="2" key="1">
    <citation type="journal article" date="2020" name="Stud. Mycol.">
        <title>101 Dothideomycetes genomes: a test case for predicting lifestyles and emergence of pathogens.</title>
        <authorList>
            <person name="Haridas S."/>
            <person name="Albert R."/>
            <person name="Binder M."/>
            <person name="Bloem J."/>
            <person name="Labutti K."/>
            <person name="Salamov A."/>
            <person name="Andreopoulos B."/>
            <person name="Baker S."/>
            <person name="Barry K."/>
            <person name="Bills G."/>
            <person name="Bluhm B."/>
            <person name="Cannon C."/>
            <person name="Castanera R."/>
            <person name="Culley D."/>
            <person name="Daum C."/>
            <person name="Ezra D."/>
            <person name="Gonzalez J."/>
            <person name="Henrissat B."/>
            <person name="Kuo A."/>
            <person name="Liang C."/>
            <person name="Lipzen A."/>
            <person name="Lutzoni F."/>
            <person name="Magnuson J."/>
            <person name="Mondo S."/>
            <person name="Nolan M."/>
            <person name="Ohm R."/>
            <person name="Pangilinan J."/>
            <person name="Park H.-J."/>
            <person name="Ramirez L."/>
            <person name="Alfaro M."/>
            <person name="Sun H."/>
            <person name="Tritt A."/>
            <person name="Yoshinaga Y."/>
            <person name="Zwiers L.-H."/>
            <person name="Turgeon B."/>
            <person name="Goodwin S."/>
            <person name="Spatafora J."/>
            <person name="Crous P."/>
            <person name="Grigoriev I."/>
        </authorList>
    </citation>
    <scope>NUCLEOTIDE SEQUENCE</scope>
    <source>
        <strain evidence="2">CBS 122681</strain>
    </source>
</reference>